<dbReference type="PANTHER" id="PTHR34990">
    <property type="entry name" value="UDP-2,3-DIACYLGLUCOSAMINE HYDROLASE-RELATED"/>
    <property type="match status" value="1"/>
</dbReference>
<evidence type="ECO:0000313" key="7">
    <source>
        <dbReference type="EMBL" id="GAA0737189.1"/>
    </source>
</evidence>
<sequence>MFTSKRLSETYKKSKEINIDDSSKVVLISDCHRGDNSRADDFANNRPLFLSALNYYYKNNYIYIEIGDGDELWENRKLEEIKRCHKDVFELMSKFYKKDRFYMILGNHDMVKKSEKYVEKNLYYYKDKEGKKRELFNKIKVYEGIIINYLNKKNKIFIVHGHQGDLINDRLWFLGRFLIRYLWRPLSIYLGFKDPTSPAKNYKKKRKVERKIIRWVKENNQMLIAGHTHRPMFPKTSETPYFNDGSCVHPRAITCIEIEKGDITLVKWSITAKKDGTLYVDREIITGPKKLEKYFK</sequence>
<comment type="caution">
    <text evidence="7">The sequence shown here is derived from an EMBL/GenBank/DDBJ whole genome shotgun (WGS) entry which is preliminary data.</text>
</comment>
<name>A0ABP3UQ70_9CLOT</name>
<evidence type="ECO:0000256" key="3">
    <source>
        <dbReference type="ARBA" id="ARBA00022723"/>
    </source>
</evidence>
<evidence type="ECO:0000259" key="6">
    <source>
        <dbReference type="Pfam" id="PF00149"/>
    </source>
</evidence>
<keyword evidence="2" id="KW-0997">Cell inner membrane</keyword>
<keyword evidence="4" id="KW-0472">Membrane</keyword>
<dbReference type="PANTHER" id="PTHR34990:SF2">
    <property type="entry name" value="BLL8164 PROTEIN"/>
    <property type="match status" value="1"/>
</dbReference>
<organism evidence="7 8">
    <name type="scientific">Clostridium oceanicum</name>
    <dbReference type="NCBI Taxonomy" id="1543"/>
    <lineage>
        <taxon>Bacteria</taxon>
        <taxon>Bacillati</taxon>
        <taxon>Bacillota</taxon>
        <taxon>Clostridia</taxon>
        <taxon>Eubacteriales</taxon>
        <taxon>Clostridiaceae</taxon>
        <taxon>Clostridium</taxon>
    </lineage>
</organism>
<dbReference type="SUPFAM" id="SSF56300">
    <property type="entry name" value="Metallo-dependent phosphatases"/>
    <property type="match status" value="1"/>
</dbReference>
<dbReference type="InterPro" id="IPR004843">
    <property type="entry name" value="Calcineurin-like_PHP"/>
</dbReference>
<protein>
    <recommendedName>
        <fullName evidence="6">Calcineurin-like phosphoesterase domain-containing protein</fullName>
    </recommendedName>
</protein>
<dbReference type="Pfam" id="PF00149">
    <property type="entry name" value="Metallophos"/>
    <property type="match status" value="1"/>
</dbReference>
<feature type="domain" description="Calcineurin-like phosphoesterase" evidence="6">
    <location>
        <begin position="24"/>
        <end position="231"/>
    </location>
</feature>
<keyword evidence="3" id="KW-0479">Metal-binding</keyword>
<keyword evidence="8" id="KW-1185">Reference proteome</keyword>
<keyword evidence="5" id="KW-0464">Manganese</keyword>
<gene>
    <name evidence="7" type="ORF">GCM10008906_13030</name>
</gene>
<evidence type="ECO:0000256" key="1">
    <source>
        <dbReference type="ARBA" id="ARBA00022475"/>
    </source>
</evidence>
<evidence type="ECO:0000256" key="5">
    <source>
        <dbReference type="ARBA" id="ARBA00023211"/>
    </source>
</evidence>
<keyword evidence="1" id="KW-1003">Cell membrane</keyword>
<evidence type="ECO:0000256" key="4">
    <source>
        <dbReference type="ARBA" id="ARBA00023136"/>
    </source>
</evidence>
<dbReference type="EMBL" id="BAAACG010000008">
    <property type="protein sequence ID" value="GAA0737189.1"/>
    <property type="molecule type" value="Genomic_DNA"/>
</dbReference>
<evidence type="ECO:0000313" key="8">
    <source>
        <dbReference type="Proteomes" id="UP001501510"/>
    </source>
</evidence>
<dbReference type="InterPro" id="IPR043461">
    <property type="entry name" value="LpxH-like"/>
</dbReference>
<evidence type="ECO:0000256" key="2">
    <source>
        <dbReference type="ARBA" id="ARBA00022519"/>
    </source>
</evidence>
<accession>A0ABP3UQ70</accession>
<proteinExistence type="predicted"/>
<dbReference type="Proteomes" id="UP001501510">
    <property type="component" value="Unassembled WGS sequence"/>
</dbReference>
<dbReference type="RefSeq" id="WP_343760071.1">
    <property type="nucleotide sequence ID" value="NZ_BAAACG010000008.1"/>
</dbReference>
<reference evidence="8" key="1">
    <citation type="journal article" date="2019" name="Int. J. Syst. Evol. Microbiol.">
        <title>The Global Catalogue of Microorganisms (GCM) 10K type strain sequencing project: providing services to taxonomists for standard genome sequencing and annotation.</title>
        <authorList>
            <consortium name="The Broad Institute Genomics Platform"/>
            <consortium name="The Broad Institute Genome Sequencing Center for Infectious Disease"/>
            <person name="Wu L."/>
            <person name="Ma J."/>
        </authorList>
    </citation>
    <scope>NUCLEOTIDE SEQUENCE [LARGE SCALE GENOMIC DNA]</scope>
    <source>
        <strain evidence="8">JCM 1407</strain>
    </source>
</reference>
<dbReference type="InterPro" id="IPR029052">
    <property type="entry name" value="Metallo-depent_PP-like"/>
</dbReference>
<dbReference type="Gene3D" id="3.60.21.10">
    <property type="match status" value="1"/>
</dbReference>